<dbReference type="InterPro" id="IPR029466">
    <property type="entry name" value="NAM-associated_C"/>
</dbReference>
<evidence type="ECO:0000256" key="1">
    <source>
        <dbReference type="SAM" id="MobiDB-lite"/>
    </source>
</evidence>
<feature type="domain" description="No apical meristem-associated C-terminal" evidence="2">
    <location>
        <begin position="51"/>
        <end position="210"/>
    </location>
</feature>
<evidence type="ECO:0000259" key="2">
    <source>
        <dbReference type="Pfam" id="PF14303"/>
    </source>
</evidence>
<dbReference type="Pfam" id="PF14303">
    <property type="entry name" value="NAM-associated"/>
    <property type="match status" value="1"/>
</dbReference>
<dbReference type="OrthoDB" id="2507178at2759"/>
<evidence type="ECO:0000313" key="5">
    <source>
        <dbReference type="Proteomes" id="UP000005240"/>
    </source>
</evidence>
<feature type="region of interest" description="Disordered" evidence="1">
    <location>
        <begin position="72"/>
        <end position="117"/>
    </location>
</feature>
<reference evidence="4" key="4">
    <citation type="submission" date="2025-05" db="UniProtKB">
        <authorList>
            <consortium name="EnsemblFungi"/>
        </authorList>
    </citation>
    <scope>IDENTIFICATION</scope>
    <source>
        <strain evidence="4">isolate 1-1 / race 1 (BBBD)</strain>
    </source>
</reference>
<dbReference type="Proteomes" id="UP000005240">
    <property type="component" value="Unassembled WGS sequence"/>
</dbReference>
<dbReference type="VEuPathDB" id="FungiDB:PTTG_10636"/>
<dbReference type="EnsemblFungi" id="PTTG_10636-t43_1">
    <property type="protein sequence ID" value="PTTG_10636-t43_1-p1"/>
    <property type="gene ID" value="PTTG_10636"/>
</dbReference>
<proteinExistence type="predicted"/>
<feature type="compositionally biased region" description="Polar residues" evidence="1">
    <location>
        <begin position="260"/>
        <end position="280"/>
    </location>
</feature>
<evidence type="ECO:0000313" key="3">
    <source>
        <dbReference type="EMBL" id="OAV87328.1"/>
    </source>
</evidence>
<gene>
    <name evidence="3" type="ORF">PTTG_10636</name>
</gene>
<reference evidence="3" key="2">
    <citation type="submission" date="2016-05" db="EMBL/GenBank/DDBJ databases">
        <title>Comparative analysis highlights variable genome content of wheat rusts and divergence of the mating loci.</title>
        <authorList>
            <person name="Cuomo C.A."/>
            <person name="Bakkeren G."/>
            <person name="Szabo L."/>
            <person name="Khalil H."/>
            <person name="Joly D."/>
            <person name="Goldberg J."/>
            <person name="Young S."/>
            <person name="Zeng Q."/>
            <person name="Fellers J."/>
        </authorList>
    </citation>
    <scope>NUCLEOTIDE SEQUENCE [LARGE SCALE GENOMIC DNA]</scope>
    <source>
        <strain evidence="3">1-1 BBBD Race 1</strain>
    </source>
</reference>
<dbReference type="EMBL" id="ADAS02000464">
    <property type="protein sequence ID" value="OAV87328.1"/>
    <property type="molecule type" value="Genomic_DNA"/>
</dbReference>
<dbReference type="AlphaFoldDB" id="A0A180G404"/>
<keyword evidence="5" id="KW-1185">Reference proteome</keyword>
<evidence type="ECO:0000313" key="4">
    <source>
        <dbReference type="EnsemblFungi" id="PTTG_10636-t43_1-p1"/>
    </source>
</evidence>
<organism evidence="3">
    <name type="scientific">Puccinia triticina (isolate 1-1 / race 1 (BBBD))</name>
    <name type="common">Brown leaf rust fungus</name>
    <dbReference type="NCBI Taxonomy" id="630390"/>
    <lineage>
        <taxon>Eukaryota</taxon>
        <taxon>Fungi</taxon>
        <taxon>Dikarya</taxon>
        <taxon>Basidiomycota</taxon>
        <taxon>Pucciniomycotina</taxon>
        <taxon>Pucciniomycetes</taxon>
        <taxon>Pucciniales</taxon>
        <taxon>Pucciniaceae</taxon>
        <taxon>Puccinia</taxon>
    </lineage>
</organism>
<sequence length="280" mass="32123">MFFSCMWDLLRKSTAKFSAHYNKAKDHPPSGSAPANYVKIAKKAYYKETQKVFLYDAAWSILYPHEKWRDASSIRKKKTQPTPNTAESTPQTSNSTQLPHPLIEETSNLPNKESEPTEVCPIGIKSAKRKEAKLEIAHKKVKLLEKNSVEGSKRIAQFDRANQLQEETNHIQQERADGLHVQIEMTIMDKDLSKLDEYTQEYYLEKKNKIIQDMRRNKAANQARQDAANQAQSNSQANQQAYKEDNKDQYDEEEDEDTLPSPSSLFPVSDPTLNPSLDFL</sequence>
<feature type="region of interest" description="Disordered" evidence="1">
    <location>
        <begin position="215"/>
        <end position="280"/>
    </location>
</feature>
<protein>
    <submittedName>
        <fullName evidence="4">NAM-associated domain-containing protein</fullName>
    </submittedName>
</protein>
<accession>A0A180G404</accession>
<feature type="compositionally biased region" description="Polar residues" evidence="1">
    <location>
        <begin position="80"/>
        <end position="98"/>
    </location>
</feature>
<dbReference type="PANTHER" id="PTHR45023">
    <property type="match status" value="1"/>
</dbReference>
<reference evidence="3" key="1">
    <citation type="submission" date="2009-11" db="EMBL/GenBank/DDBJ databases">
        <authorList>
            <consortium name="The Broad Institute Genome Sequencing Platform"/>
            <person name="Ward D."/>
            <person name="Feldgarden M."/>
            <person name="Earl A."/>
            <person name="Young S.K."/>
            <person name="Zeng Q."/>
            <person name="Koehrsen M."/>
            <person name="Alvarado L."/>
            <person name="Berlin A."/>
            <person name="Bochicchio J."/>
            <person name="Borenstein D."/>
            <person name="Chapman S.B."/>
            <person name="Chen Z."/>
            <person name="Engels R."/>
            <person name="Freedman E."/>
            <person name="Gellesch M."/>
            <person name="Goldberg J."/>
            <person name="Griggs A."/>
            <person name="Gujja S."/>
            <person name="Heilman E."/>
            <person name="Heiman D."/>
            <person name="Hepburn T."/>
            <person name="Howarth C."/>
            <person name="Jen D."/>
            <person name="Larson L."/>
            <person name="Lewis B."/>
            <person name="Mehta T."/>
            <person name="Park D."/>
            <person name="Pearson M."/>
            <person name="Roberts A."/>
            <person name="Saif S."/>
            <person name="Shea T."/>
            <person name="Shenoy N."/>
            <person name="Sisk P."/>
            <person name="Stolte C."/>
            <person name="Sykes S."/>
            <person name="Thomson T."/>
            <person name="Walk T."/>
            <person name="White J."/>
            <person name="Yandava C."/>
            <person name="Izard J."/>
            <person name="Baranova O.V."/>
            <person name="Blanton J.M."/>
            <person name="Tanner A.C."/>
            <person name="Dewhirst F.E."/>
            <person name="Haas B."/>
            <person name="Nusbaum C."/>
            <person name="Birren B."/>
        </authorList>
    </citation>
    <scope>NUCLEOTIDE SEQUENCE [LARGE SCALE GENOMIC DNA]</scope>
    <source>
        <strain evidence="3">1-1 BBBD Race 1</strain>
    </source>
</reference>
<dbReference type="PANTHER" id="PTHR45023:SF4">
    <property type="entry name" value="GLYCINE-RICH PROTEIN-RELATED"/>
    <property type="match status" value="1"/>
</dbReference>
<name>A0A180G404_PUCT1</name>
<reference evidence="4 5" key="3">
    <citation type="journal article" date="2017" name="G3 (Bethesda)">
        <title>Comparative analysis highlights variable genome content of wheat rusts and divergence of the mating loci.</title>
        <authorList>
            <person name="Cuomo C.A."/>
            <person name="Bakkeren G."/>
            <person name="Khalil H.B."/>
            <person name="Panwar V."/>
            <person name="Joly D."/>
            <person name="Linning R."/>
            <person name="Sakthikumar S."/>
            <person name="Song X."/>
            <person name="Adiconis X."/>
            <person name="Fan L."/>
            <person name="Goldberg J.M."/>
            <person name="Levin J.Z."/>
            <person name="Young S."/>
            <person name="Zeng Q."/>
            <person name="Anikster Y."/>
            <person name="Bruce M."/>
            <person name="Wang M."/>
            <person name="Yin C."/>
            <person name="McCallum B."/>
            <person name="Szabo L.J."/>
            <person name="Hulbert S."/>
            <person name="Chen X."/>
            <person name="Fellers J.P."/>
        </authorList>
    </citation>
    <scope>NUCLEOTIDE SEQUENCE</scope>
    <source>
        <strain evidence="4">isolate 1-1 / race 1 (BBBD)</strain>
        <strain evidence="5">Isolate 1-1 / race 1 (BBBD)</strain>
    </source>
</reference>
<feature type="compositionally biased region" description="Low complexity" evidence="1">
    <location>
        <begin position="219"/>
        <end position="241"/>
    </location>
</feature>